<name>A0A0F6R5V0_9CAUD</name>
<organism evidence="2 3">
    <name type="scientific">Escherichia coli O157 typing phage 4</name>
    <dbReference type="NCBI Taxonomy" id="1508679"/>
    <lineage>
        <taxon>Viruses</taxon>
        <taxon>Duplodnaviria</taxon>
        <taxon>Heunggongvirae</taxon>
        <taxon>Uroviricota</taxon>
        <taxon>Caudoviricetes</taxon>
        <taxon>Vequintavirinae</taxon>
        <taxon>Vequintavirus</taxon>
        <taxon>Vequintavirus JES2013</taxon>
    </lineage>
</organism>
<evidence type="ECO:0000313" key="3">
    <source>
        <dbReference type="Proteomes" id="UP000260388"/>
    </source>
</evidence>
<sequence>MWASRLNNTTLINPFDEDLKPAAWRDGFNNERFIFRPDLKEFYNNGSNNDRDNFSCDVRGDGTPGGHCKPRHYYQDERGRR</sequence>
<dbReference type="EMBL" id="KP869102">
    <property type="protein sequence ID" value="AKE45346.1"/>
    <property type="molecule type" value="Genomic_DNA"/>
</dbReference>
<feature type="compositionally biased region" description="Basic and acidic residues" evidence="1">
    <location>
        <begin position="49"/>
        <end position="60"/>
    </location>
</feature>
<evidence type="ECO:0000256" key="1">
    <source>
        <dbReference type="SAM" id="MobiDB-lite"/>
    </source>
</evidence>
<protein>
    <submittedName>
        <fullName evidence="2">Uncharacterized protein</fullName>
    </submittedName>
</protein>
<feature type="region of interest" description="Disordered" evidence="1">
    <location>
        <begin position="45"/>
        <end position="81"/>
    </location>
</feature>
<accession>A0A0F6R5V0</accession>
<dbReference type="Proteomes" id="UP000260388">
    <property type="component" value="Segment"/>
</dbReference>
<evidence type="ECO:0000313" key="2">
    <source>
        <dbReference type="EMBL" id="AKE45346.1"/>
    </source>
</evidence>
<gene>
    <name evidence="2" type="ORF">ECTP4_00468</name>
</gene>
<proteinExistence type="predicted"/>
<reference evidence="2 3" key="1">
    <citation type="journal article" date="2015" name="BMC Genomics">
        <title>Analysis of whole genome sequencing for the Escherichia coli O157:H7 typing phages.</title>
        <authorList>
            <person name="Cowley L.A."/>
            <person name="Beckett S.J."/>
            <person name="Chase-Topping M."/>
            <person name="Perry N."/>
            <person name="Dallman T.J."/>
            <person name="Gally D.L."/>
            <person name="Jenkins C."/>
        </authorList>
    </citation>
    <scope>NUCLEOTIDE SEQUENCE [LARGE SCALE GENOMIC DNA]</scope>
</reference>